<name>A0A5N7AUM5_9EURO</name>
<comment type="cofactor">
    <cofactor evidence="1 8">
        <name>heme</name>
        <dbReference type="ChEBI" id="CHEBI:30413"/>
    </cofactor>
</comment>
<gene>
    <name evidence="10" type="ORF">BDV26DRAFT_300975</name>
</gene>
<keyword evidence="3 8" id="KW-0349">Heme</keyword>
<dbReference type="GO" id="GO:0004497">
    <property type="term" value="F:monooxygenase activity"/>
    <property type="evidence" value="ECO:0007669"/>
    <property type="project" value="UniProtKB-KW"/>
</dbReference>
<dbReference type="PANTHER" id="PTHR24305">
    <property type="entry name" value="CYTOCHROME P450"/>
    <property type="match status" value="1"/>
</dbReference>
<reference evidence="10 11" key="1">
    <citation type="submission" date="2019-04" db="EMBL/GenBank/DDBJ databases">
        <title>Friends and foes A comparative genomics studyof 23 Aspergillus species from section Flavi.</title>
        <authorList>
            <consortium name="DOE Joint Genome Institute"/>
            <person name="Kjaerbolling I."/>
            <person name="Vesth T."/>
            <person name="Frisvad J.C."/>
            <person name="Nybo J.L."/>
            <person name="Theobald S."/>
            <person name="Kildgaard S."/>
            <person name="Isbrandt T."/>
            <person name="Kuo A."/>
            <person name="Sato A."/>
            <person name="Lyhne E.K."/>
            <person name="Kogle M.E."/>
            <person name="Wiebenga A."/>
            <person name="Kun R.S."/>
            <person name="Lubbers R.J."/>
            <person name="Makela M.R."/>
            <person name="Barry K."/>
            <person name="Chovatia M."/>
            <person name="Clum A."/>
            <person name="Daum C."/>
            <person name="Haridas S."/>
            <person name="He G."/>
            <person name="LaButti K."/>
            <person name="Lipzen A."/>
            <person name="Mondo S."/>
            <person name="Riley R."/>
            <person name="Salamov A."/>
            <person name="Simmons B.A."/>
            <person name="Magnuson J.K."/>
            <person name="Henrissat B."/>
            <person name="Mortensen U.H."/>
            <person name="Larsen T.O."/>
            <person name="Devries R.P."/>
            <person name="Grigoriev I.V."/>
            <person name="Machida M."/>
            <person name="Baker S.E."/>
            <person name="Andersen M.R."/>
        </authorList>
    </citation>
    <scope>NUCLEOTIDE SEQUENCE [LARGE SCALE GENOMIC DNA]</scope>
    <source>
        <strain evidence="10 11">IBT 29228</strain>
    </source>
</reference>
<dbReference type="CDD" id="cd11062">
    <property type="entry name" value="CYP58-like"/>
    <property type="match status" value="1"/>
</dbReference>
<dbReference type="PRINTS" id="PR00385">
    <property type="entry name" value="P450"/>
</dbReference>
<evidence type="ECO:0000256" key="8">
    <source>
        <dbReference type="PIRSR" id="PIRSR602401-1"/>
    </source>
</evidence>
<dbReference type="PANTHER" id="PTHR24305:SF157">
    <property type="entry name" value="N-ACETYLTRYPTOPHAN 6-HYDROXYLASE IVOC-RELATED"/>
    <property type="match status" value="1"/>
</dbReference>
<sequence>MFLLIVVLLSYILGKACYRLFFHPLHAFPGPKLAAITSLYEFYYAIVKDGQFIWEVGRLHDKYGPIVRITPHELHIRDLSFYNEIYANGSRVRDKSSSFVRFFGVPDSLVATVDHNHHRQRRKILNKYFSRRAVLEVQPLIQAKVDALMQHFSRAYREQSVINLSIAFSALIGDIISNYAYSQDYGFLEDIEHLNEIKTATQALGSCEKVFPQAARVIKVQERLGEQANVAMSAKRTMPLPNTVFTSLIDQRLPSEERTLDRLQDEGYILLGAGIESVTWTLSVTMFYLLGNKKFLYRLHEELGLVMPQPNHVPSLSKLKALPLLRATIREGLRLSIGILSRLPRVAPFEALNYNGYIIPPGTPVSQSAYSVHMDPQHFPDPHTFNPERWLGTAEEIRALESMLVPFSRGSRQCLGMNLAYAKLFLSAATLVRRYDLELVDTTLDNVEPYRDHFLVVPKNGHRGIKAIITQEYT</sequence>
<evidence type="ECO:0000256" key="1">
    <source>
        <dbReference type="ARBA" id="ARBA00001971"/>
    </source>
</evidence>
<evidence type="ECO:0000313" key="10">
    <source>
        <dbReference type="EMBL" id="KAE8373545.1"/>
    </source>
</evidence>
<evidence type="ECO:0000256" key="9">
    <source>
        <dbReference type="RuleBase" id="RU000461"/>
    </source>
</evidence>
<evidence type="ECO:0000313" key="11">
    <source>
        <dbReference type="Proteomes" id="UP000326198"/>
    </source>
</evidence>
<protein>
    <submittedName>
        <fullName evidence="10">Cytochrome P450</fullName>
    </submittedName>
</protein>
<dbReference type="Gene3D" id="1.10.630.10">
    <property type="entry name" value="Cytochrome P450"/>
    <property type="match status" value="1"/>
</dbReference>
<dbReference type="PROSITE" id="PS00086">
    <property type="entry name" value="CYTOCHROME_P450"/>
    <property type="match status" value="1"/>
</dbReference>
<dbReference type="InterPro" id="IPR001128">
    <property type="entry name" value="Cyt_P450"/>
</dbReference>
<dbReference type="InterPro" id="IPR036396">
    <property type="entry name" value="Cyt_P450_sf"/>
</dbReference>
<dbReference type="OrthoDB" id="3945418at2759"/>
<evidence type="ECO:0000256" key="3">
    <source>
        <dbReference type="ARBA" id="ARBA00022617"/>
    </source>
</evidence>
<feature type="binding site" description="axial binding residue" evidence="8">
    <location>
        <position position="414"/>
    </location>
    <ligand>
        <name>heme</name>
        <dbReference type="ChEBI" id="CHEBI:30413"/>
    </ligand>
    <ligandPart>
        <name>Fe</name>
        <dbReference type="ChEBI" id="CHEBI:18248"/>
    </ligandPart>
</feature>
<keyword evidence="6 8" id="KW-0408">Iron</keyword>
<dbReference type="InterPro" id="IPR002401">
    <property type="entry name" value="Cyt_P450_E_grp-I"/>
</dbReference>
<dbReference type="EMBL" id="ML736311">
    <property type="protein sequence ID" value="KAE8373545.1"/>
    <property type="molecule type" value="Genomic_DNA"/>
</dbReference>
<keyword evidence="11" id="KW-1185">Reference proteome</keyword>
<dbReference type="InterPro" id="IPR050121">
    <property type="entry name" value="Cytochrome_P450_monoxygenase"/>
</dbReference>
<keyword evidence="4 8" id="KW-0479">Metal-binding</keyword>
<organism evidence="10 11">
    <name type="scientific">Aspergillus bertholletiae</name>
    <dbReference type="NCBI Taxonomy" id="1226010"/>
    <lineage>
        <taxon>Eukaryota</taxon>
        <taxon>Fungi</taxon>
        <taxon>Dikarya</taxon>
        <taxon>Ascomycota</taxon>
        <taxon>Pezizomycotina</taxon>
        <taxon>Eurotiomycetes</taxon>
        <taxon>Eurotiomycetidae</taxon>
        <taxon>Eurotiales</taxon>
        <taxon>Aspergillaceae</taxon>
        <taxon>Aspergillus</taxon>
        <taxon>Aspergillus subgen. Circumdati</taxon>
    </lineage>
</organism>
<evidence type="ECO:0000256" key="4">
    <source>
        <dbReference type="ARBA" id="ARBA00022723"/>
    </source>
</evidence>
<keyword evidence="7 9" id="KW-0503">Monooxygenase</keyword>
<keyword evidence="5 9" id="KW-0560">Oxidoreductase</keyword>
<proteinExistence type="inferred from homology"/>
<dbReference type="PRINTS" id="PR00463">
    <property type="entry name" value="EP450I"/>
</dbReference>
<dbReference type="Proteomes" id="UP000326198">
    <property type="component" value="Unassembled WGS sequence"/>
</dbReference>
<dbReference type="InterPro" id="IPR017972">
    <property type="entry name" value="Cyt_P450_CS"/>
</dbReference>
<accession>A0A5N7AUM5</accession>
<dbReference type="GO" id="GO:0016705">
    <property type="term" value="F:oxidoreductase activity, acting on paired donors, with incorporation or reduction of molecular oxygen"/>
    <property type="evidence" value="ECO:0007669"/>
    <property type="project" value="InterPro"/>
</dbReference>
<dbReference type="GO" id="GO:0005506">
    <property type="term" value="F:iron ion binding"/>
    <property type="evidence" value="ECO:0007669"/>
    <property type="project" value="InterPro"/>
</dbReference>
<dbReference type="Pfam" id="PF00067">
    <property type="entry name" value="p450"/>
    <property type="match status" value="1"/>
</dbReference>
<comment type="similarity">
    <text evidence="2 9">Belongs to the cytochrome P450 family.</text>
</comment>
<dbReference type="SUPFAM" id="SSF48264">
    <property type="entry name" value="Cytochrome P450"/>
    <property type="match status" value="1"/>
</dbReference>
<evidence type="ECO:0000256" key="7">
    <source>
        <dbReference type="ARBA" id="ARBA00023033"/>
    </source>
</evidence>
<evidence type="ECO:0000256" key="6">
    <source>
        <dbReference type="ARBA" id="ARBA00023004"/>
    </source>
</evidence>
<evidence type="ECO:0000256" key="5">
    <source>
        <dbReference type="ARBA" id="ARBA00023002"/>
    </source>
</evidence>
<evidence type="ECO:0000256" key="2">
    <source>
        <dbReference type="ARBA" id="ARBA00010617"/>
    </source>
</evidence>
<dbReference type="GO" id="GO:0020037">
    <property type="term" value="F:heme binding"/>
    <property type="evidence" value="ECO:0007669"/>
    <property type="project" value="InterPro"/>
</dbReference>
<dbReference type="AlphaFoldDB" id="A0A5N7AUM5"/>